<gene>
    <name evidence="1" type="ORF">C5E45_31825</name>
</gene>
<dbReference type="AlphaFoldDB" id="A0A2S6AGB9"/>
<evidence type="ECO:0000313" key="1">
    <source>
        <dbReference type="EMBL" id="PPJ33417.1"/>
    </source>
</evidence>
<comment type="caution">
    <text evidence="1">The sequence shown here is derived from an EMBL/GenBank/DDBJ whole genome shotgun (WGS) entry which is preliminary data.</text>
</comment>
<proteinExistence type="predicted"/>
<dbReference type="RefSeq" id="WP_104378429.1">
    <property type="nucleotide sequence ID" value="NZ_PSZC01000036.1"/>
</dbReference>
<accession>A0A2S6AGB9</accession>
<dbReference type="OrthoDB" id="7554712at2"/>
<protein>
    <recommendedName>
        <fullName evidence="3">SRPBCC family protein</fullName>
    </recommendedName>
</protein>
<dbReference type="Proteomes" id="UP000239874">
    <property type="component" value="Unassembled WGS sequence"/>
</dbReference>
<name>A0A2S6AGB9_9NOCA</name>
<reference evidence="1 2" key="1">
    <citation type="submission" date="2018-02" db="EMBL/GenBank/DDBJ databases">
        <title>8 Nocardia nova and 1 Nocardia cyriacigeorgica strain used for evolution to TMP-SMX.</title>
        <authorList>
            <person name="Mehta H."/>
            <person name="Weng J."/>
            <person name="Shamoo Y."/>
        </authorList>
    </citation>
    <scope>NUCLEOTIDE SEQUENCE [LARGE SCALE GENOMIC DNA]</scope>
    <source>
        <strain evidence="1 2">MDA3139</strain>
    </source>
</reference>
<evidence type="ECO:0008006" key="3">
    <source>
        <dbReference type="Google" id="ProtNLM"/>
    </source>
</evidence>
<dbReference type="EMBL" id="PSZC01000036">
    <property type="protein sequence ID" value="PPJ33417.1"/>
    <property type="molecule type" value="Genomic_DNA"/>
</dbReference>
<evidence type="ECO:0000313" key="2">
    <source>
        <dbReference type="Proteomes" id="UP000239874"/>
    </source>
</evidence>
<organism evidence="1 2">
    <name type="scientific">Nocardia nova</name>
    <dbReference type="NCBI Taxonomy" id="37330"/>
    <lineage>
        <taxon>Bacteria</taxon>
        <taxon>Bacillati</taxon>
        <taxon>Actinomycetota</taxon>
        <taxon>Actinomycetes</taxon>
        <taxon>Mycobacteriales</taxon>
        <taxon>Nocardiaceae</taxon>
        <taxon>Nocardia</taxon>
    </lineage>
</organism>
<sequence>MSDSKKVLSDLVLSASTEHAPLDAPWDAIDIADWLLNLPDKEYQRCAPPDHKAAGYTTTDDGRPMSINVEMIGTGLVIQHYVAEIAEKHHCHMVSLSDVFTPHGWTTVQVIWDLSAKDNGDGTVTYTNQVTSHPTQEFMEFNEKNGGTFEEAAAARQAASGDHNRRETPLFAASIARHALARSSR</sequence>